<dbReference type="InterPro" id="IPR025668">
    <property type="entry name" value="Tnp_DDE_dom"/>
</dbReference>
<protein>
    <submittedName>
        <fullName evidence="2">Transposase</fullName>
    </submittedName>
</protein>
<organism evidence="2 3">
    <name type="scientific">Mycolicibacillus parakoreensis</name>
    <dbReference type="NCBI Taxonomy" id="1069221"/>
    <lineage>
        <taxon>Bacteria</taxon>
        <taxon>Bacillati</taxon>
        <taxon>Actinomycetota</taxon>
        <taxon>Actinomycetes</taxon>
        <taxon>Mycobacteriales</taxon>
        <taxon>Mycobacteriaceae</taxon>
        <taxon>Mycolicibacillus</taxon>
    </lineage>
</organism>
<feature type="domain" description="Transposase DDE" evidence="1">
    <location>
        <begin position="57"/>
        <end position="125"/>
    </location>
</feature>
<dbReference type="Pfam" id="PF13586">
    <property type="entry name" value="DDE_Tnp_1_2"/>
    <property type="match status" value="1"/>
</dbReference>
<reference evidence="2" key="1">
    <citation type="submission" date="2022-08" db="EMBL/GenBank/DDBJ databases">
        <title>Complete genome sequence of 14 non-tuberculosis mycobacteria type-strains.</title>
        <authorList>
            <person name="Igarashi Y."/>
            <person name="Osugi A."/>
            <person name="Mitarai S."/>
        </authorList>
    </citation>
    <scope>NUCLEOTIDE SEQUENCE</scope>
    <source>
        <strain evidence="2">DSM 45575</strain>
    </source>
</reference>
<keyword evidence="3" id="KW-1185">Reference proteome</keyword>
<dbReference type="RefSeq" id="WP_240171670.1">
    <property type="nucleotide sequence ID" value="NZ_CP092365.1"/>
</dbReference>
<gene>
    <name evidence="2" type="ORF">MIU77_03480</name>
</gene>
<dbReference type="PANTHER" id="PTHR30007:SF0">
    <property type="entry name" value="TRANSPOSASE"/>
    <property type="match status" value="1"/>
</dbReference>
<accession>A0ABY3U2M7</accession>
<dbReference type="PANTHER" id="PTHR30007">
    <property type="entry name" value="PHP DOMAIN PROTEIN"/>
    <property type="match status" value="1"/>
</dbReference>
<dbReference type="EMBL" id="CP092365">
    <property type="protein sequence ID" value="ULN53419.1"/>
    <property type="molecule type" value="Genomic_DNA"/>
</dbReference>
<proteinExistence type="predicted"/>
<evidence type="ECO:0000313" key="3">
    <source>
        <dbReference type="Proteomes" id="UP001055200"/>
    </source>
</evidence>
<dbReference type="Proteomes" id="UP001055200">
    <property type="component" value="Chromosome"/>
</dbReference>
<evidence type="ECO:0000259" key="1">
    <source>
        <dbReference type="Pfam" id="PF13586"/>
    </source>
</evidence>
<name>A0ABY3U2M7_9MYCO</name>
<evidence type="ECO:0000313" key="2">
    <source>
        <dbReference type="EMBL" id="ULN53419.1"/>
    </source>
</evidence>
<sequence length="149" mass="17212">MRRSPQAEQSRLEGYHLRLIIGDDPTAHRQHPDVRERVGPLDHHRRSKRIAPTITHVWLDKGYTGATVAEAAERAGVSVDVVSGPKPVCGFRVQPRHWVVERTNGWINHCRRLDRHYEITLVAHEGFLILSQIALLLRRLDRRQLFDTP</sequence>